<evidence type="ECO:0008006" key="4">
    <source>
        <dbReference type="Google" id="ProtNLM"/>
    </source>
</evidence>
<protein>
    <recommendedName>
        <fullName evidence="4">Secreted protein</fullName>
    </recommendedName>
</protein>
<dbReference type="EMBL" id="BMNG01000013">
    <property type="protein sequence ID" value="GGO52559.1"/>
    <property type="molecule type" value="Genomic_DNA"/>
</dbReference>
<evidence type="ECO:0000313" key="2">
    <source>
        <dbReference type="EMBL" id="GGO52559.1"/>
    </source>
</evidence>
<accession>A0ABQ2MI47</accession>
<keyword evidence="3" id="KW-1185">Reference proteome</keyword>
<name>A0ABQ2MI47_9ACTN</name>
<dbReference type="Proteomes" id="UP000656881">
    <property type="component" value="Unassembled WGS sequence"/>
</dbReference>
<feature type="region of interest" description="Disordered" evidence="1">
    <location>
        <begin position="33"/>
        <end position="108"/>
    </location>
</feature>
<feature type="compositionally biased region" description="Polar residues" evidence="1">
    <location>
        <begin position="86"/>
        <end position="98"/>
    </location>
</feature>
<sequence>MVGSARKSARKVPAKCLLGPMWTVMATRARPETGTKVRFRDGSGGIGNQPRWSRVFPPNKGPQCGRFHSQVGSRSSADGPFGGTTVGRNETNGPATDQTSRERMTCGR</sequence>
<evidence type="ECO:0000256" key="1">
    <source>
        <dbReference type="SAM" id="MobiDB-lite"/>
    </source>
</evidence>
<proteinExistence type="predicted"/>
<gene>
    <name evidence="2" type="ORF">GCM10012286_57880</name>
</gene>
<evidence type="ECO:0000313" key="3">
    <source>
        <dbReference type="Proteomes" id="UP000656881"/>
    </source>
</evidence>
<comment type="caution">
    <text evidence="2">The sequence shown here is derived from an EMBL/GenBank/DDBJ whole genome shotgun (WGS) entry which is preliminary data.</text>
</comment>
<organism evidence="2 3">
    <name type="scientific">Streptomyces lasiicapitis</name>
    <dbReference type="NCBI Taxonomy" id="1923961"/>
    <lineage>
        <taxon>Bacteria</taxon>
        <taxon>Bacillati</taxon>
        <taxon>Actinomycetota</taxon>
        <taxon>Actinomycetes</taxon>
        <taxon>Kitasatosporales</taxon>
        <taxon>Streptomycetaceae</taxon>
        <taxon>Streptomyces</taxon>
    </lineage>
</organism>
<reference evidence="3" key="1">
    <citation type="journal article" date="2019" name="Int. J. Syst. Evol. Microbiol.">
        <title>The Global Catalogue of Microorganisms (GCM) 10K type strain sequencing project: providing services to taxonomists for standard genome sequencing and annotation.</title>
        <authorList>
            <consortium name="The Broad Institute Genomics Platform"/>
            <consortium name="The Broad Institute Genome Sequencing Center for Infectious Disease"/>
            <person name="Wu L."/>
            <person name="Ma J."/>
        </authorList>
    </citation>
    <scope>NUCLEOTIDE SEQUENCE [LARGE SCALE GENOMIC DNA]</scope>
    <source>
        <strain evidence="3">CGMCC 4.7349</strain>
    </source>
</reference>
<feature type="compositionally biased region" description="Basic and acidic residues" evidence="1">
    <location>
        <begin position="99"/>
        <end position="108"/>
    </location>
</feature>